<dbReference type="PANTHER" id="PTHR24413">
    <property type="entry name" value="SPECKLE-TYPE POZ PROTEIN"/>
    <property type="match status" value="1"/>
</dbReference>
<dbReference type="PROSITE" id="PS50097">
    <property type="entry name" value="BTB"/>
    <property type="match status" value="1"/>
</dbReference>
<organism evidence="2">
    <name type="scientific">Noctiluca scintillans</name>
    <name type="common">Sea sparkle</name>
    <name type="synonym">Red tide dinoflagellate</name>
    <dbReference type="NCBI Taxonomy" id="2966"/>
    <lineage>
        <taxon>Eukaryota</taxon>
        <taxon>Sar</taxon>
        <taxon>Alveolata</taxon>
        <taxon>Dinophyceae</taxon>
        <taxon>Noctilucales</taxon>
        <taxon>Noctilucaceae</taxon>
        <taxon>Noctiluca</taxon>
    </lineage>
</organism>
<evidence type="ECO:0000259" key="1">
    <source>
        <dbReference type="PROSITE" id="PS50097"/>
    </source>
</evidence>
<gene>
    <name evidence="2" type="ORF">NSCI0253_LOCUS4546</name>
</gene>
<dbReference type="SUPFAM" id="SSF54695">
    <property type="entry name" value="POZ domain"/>
    <property type="match status" value="1"/>
</dbReference>
<dbReference type="CDD" id="cd18186">
    <property type="entry name" value="BTB_POZ_ZBTB_KLHL-like"/>
    <property type="match status" value="1"/>
</dbReference>
<evidence type="ECO:0000313" key="2">
    <source>
        <dbReference type="EMBL" id="CAD8830200.1"/>
    </source>
</evidence>
<accession>A0A7S0ZRN0</accession>
<name>A0A7S0ZRN0_NOCSC</name>
<reference evidence="2" key="1">
    <citation type="submission" date="2021-01" db="EMBL/GenBank/DDBJ databases">
        <authorList>
            <person name="Corre E."/>
            <person name="Pelletier E."/>
            <person name="Niang G."/>
            <person name="Scheremetjew M."/>
            <person name="Finn R."/>
            <person name="Kale V."/>
            <person name="Holt S."/>
            <person name="Cochrane G."/>
            <person name="Meng A."/>
            <person name="Brown T."/>
            <person name="Cohen L."/>
        </authorList>
    </citation>
    <scope>NUCLEOTIDE SEQUENCE</scope>
</reference>
<dbReference type="EMBL" id="HBFQ01006420">
    <property type="protein sequence ID" value="CAD8830200.1"/>
    <property type="molecule type" value="Transcribed_RNA"/>
</dbReference>
<dbReference type="InterPro" id="IPR000210">
    <property type="entry name" value="BTB/POZ_dom"/>
</dbReference>
<feature type="domain" description="BTB" evidence="1">
    <location>
        <begin position="121"/>
        <end position="188"/>
    </location>
</feature>
<dbReference type="InterPro" id="IPR011333">
    <property type="entry name" value="SKP1/BTB/POZ_sf"/>
</dbReference>
<dbReference type="SMART" id="SM00225">
    <property type="entry name" value="BTB"/>
    <property type="match status" value="1"/>
</dbReference>
<dbReference type="Gene3D" id="3.30.710.10">
    <property type="entry name" value="Potassium Channel Kv1.1, Chain A"/>
    <property type="match status" value="1"/>
</dbReference>
<sequence length="263" mass="28735">MEGLFTSPRYAEDEAFPVGAKVRVVDPGKCYNSYPEMARTLCLSKYTRTSTPLRRGEVGSVLGSGTLFEASDFQIVGIHVKARDEDYLIGSGGIEVIEMPSPDMVPASIMRALWATRTESGDATLVVGEQIAVCHSCVLTAASPVFAAALRSGMLESATRRIEVPGVDFSVIEGVLELLYVGSLRDDLDVETVLAFAHQYQIVQVAKYVGPIVVKTMTLENAASTVRFLRDFDRNVESTNFVDSIMNTWVHDRAMMKAILQGL</sequence>
<protein>
    <recommendedName>
        <fullName evidence="1">BTB domain-containing protein</fullName>
    </recommendedName>
</protein>
<dbReference type="AlphaFoldDB" id="A0A7S0ZRN0"/>
<proteinExistence type="predicted"/>
<dbReference type="Pfam" id="PF00651">
    <property type="entry name" value="BTB"/>
    <property type="match status" value="1"/>
</dbReference>